<comment type="caution">
    <text evidence="4">The sequence shown here is derived from an EMBL/GenBank/DDBJ whole genome shotgun (WGS) entry which is preliminary data.</text>
</comment>
<evidence type="ECO:0008006" key="6">
    <source>
        <dbReference type="Google" id="ProtNLM"/>
    </source>
</evidence>
<dbReference type="InterPro" id="IPR031424">
    <property type="entry name" value="QVR-like"/>
</dbReference>
<dbReference type="EMBL" id="CATQJL010000316">
    <property type="protein sequence ID" value="CAJ0605922.1"/>
    <property type="molecule type" value="Genomic_DNA"/>
</dbReference>
<evidence type="ECO:0000256" key="1">
    <source>
        <dbReference type="ARBA" id="ARBA00022729"/>
    </source>
</evidence>
<gene>
    <name evidence="4" type="ORF">CYNAS_LOCUS17905</name>
</gene>
<keyword evidence="1 3" id="KW-0732">Signal</keyword>
<keyword evidence="5" id="KW-1185">Reference proteome</keyword>
<evidence type="ECO:0000256" key="3">
    <source>
        <dbReference type="SAM" id="SignalP"/>
    </source>
</evidence>
<name>A0AA36H937_CYLNA</name>
<feature type="chain" id="PRO_5041448640" description="UPAR/Ly6 domain-containing protein" evidence="3">
    <location>
        <begin position="20"/>
        <end position="179"/>
    </location>
</feature>
<proteinExistence type="predicted"/>
<reference evidence="4" key="1">
    <citation type="submission" date="2023-07" db="EMBL/GenBank/DDBJ databases">
        <authorList>
            <consortium name="CYATHOMIX"/>
        </authorList>
    </citation>
    <scope>NUCLEOTIDE SEQUENCE</scope>
    <source>
        <strain evidence="4">N/A</strain>
    </source>
</reference>
<dbReference type="AlphaFoldDB" id="A0AA36H937"/>
<keyword evidence="2" id="KW-0325">Glycoprotein</keyword>
<sequence>MWAARSLPLFSLLIDLVRSISSNNSACYSCVALNYRSAIPSRNGPLPPPLDPRNLSELFDAMRTSGIQIPPLTDACADLAPSTSPTTFMRSPVILCESKTCSKLSFNFKGEKVVVRDCITNTFANEELLKQFRGSCSQHSSTTIGLLSSVSLCECERDLCNSSERHYFHGMFLLSLLFL</sequence>
<dbReference type="GO" id="GO:0032222">
    <property type="term" value="P:regulation of synaptic transmission, cholinergic"/>
    <property type="evidence" value="ECO:0007669"/>
    <property type="project" value="InterPro"/>
</dbReference>
<accession>A0AA36H937</accession>
<dbReference type="Proteomes" id="UP001176961">
    <property type="component" value="Unassembled WGS sequence"/>
</dbReference>
<organism evidence="4 5">
    <name type="scientific">Cylicocyclus nassatus</name>
    <name type="common">Nematode worm</name>
    <dbReference type="NCBI Taxonomy" id="53992"/>
    <lineage>
        <taxon>Eukaryota</taxon>
        <taxon>Metazoa</taxon>
        <taxon>Ecdysozoa</taxon>
        <taxon>Nematoda</taxon>
        <taxon>Chromadorea</taxon>
        <taxon>Rhabditida</taxon>
        <taxon>Rhabditina</taxon>
        <taxon>Rhabditomorpha</taxon>
        <taxon>Strongyloidea</taxon>
        <taxon>Strongylidae</taxon>
        <taxon>Cylicocyclus</taxon>
    </lineage>
</organism>
<evidence type="ECO:0000313" key="4">
    <source>
        <dbReference type="EMBL" id="CAJ0605922.1"/>
    </source>
</evidence>
<dbReference type="GO" id="GO:0030431">
    <property type="term" value="P:sleep"/>
    <property type="evidence" value="ECO:0007669"/>
    <property type="project" value="InterPro"/>
</dbReference>
<dbReference type="Pfam" id="PF17064">
    <property type="entry name" value="QVR"/>
    <property type="match status" value="1"/>
</dbReference>
<feature type="signal peptide" evidence="3">
    <location>
        <begin position="1"/>
        <end position="19"/>
    </location>
</feature>
<evidence type="ECO:0000256" key="2">
    <source>
        <dbReference type="ARBA" id="ARBA00023180"/>
    </source>
</evidence>
<protein>
    <recommendedName>
        <fullName evidence="6">UPAR/Ly6 domain-containing protein</fullName>
    </recommendedName>
</protein>
<evidence type="ECO:0000313" key="5">
    <source>
        <dbReference type="Proteomes" id="UP001176961"/>
    </source>
</evidence>